<organism evidence="3 4">
    <name type="scientific">Spirosoma liriopis</name>
    <dbReference type="NCBI Taxonomy" id="2937440"/>
    <lineage>
        <taxon>Bacteria</taxon>
        <taxon>Pseudomonadati</taxon>
        <taxon>Bacteroidota</taxon>
        <taxon>Cytophagia</taxon>
        <taxon>Cytophagales</taxon>
        <taxon>Cytophagaceae</taxon>
        <taxon>Spirosoma</taxon>
    </lineage>
</organism>
<name>A0ABT0HHZ0_9BACT</name>
<dbReference type="SUPFAM" id="SSF47413">
    <property type="entry name" value="lambda repressor-like DNA-binding domains"/>
    <property type="match status" value="1"/>
</dbReference>
<dbReference type="Proteomes" id="UP001202180">
    <property type="component" value="Unassembled WGS sequence"/>
</dbReference>
<evidence type="ECO:0000256" key="1">
    <source>
        <dbReference type="SAM" id="Coils"/>
    </source>
</evidence>
<evidence type="ECO:0000259" key="2">
    <source>
        <dbReference type="PROSITE" id="PS50943"/>
    </source>
</evidence>
<evidence type="ECO:0000313" key="4">
    <source>
        <dbReference type="Proteomes" id="UP001202180"/>
    </source>
</evidence>
<feature type="coiled-coil region" evidence="1">
    <location>
        <begin position="104"/>
        <end position="131"/>
    </location>
</feature>
<dbReference type="Pfam" id="PF01381">
    <property type="entry name" value="HTH_3"/>
    <property type="match status" value="1"/>
</dbReference>
<feature type="domain" description="HTH cro/C1-type" evidence="2">
    <location>
        <begin position="14"/>
        <end position="67"/>
    </location>
</feature>
<gene>
    <name evidence="3" type="ORF">M0L20_07915</name>
</gene>
<comment type="caution">
    <text evidence="3">The sequence shown here is derived from an EMBL/GenBank/DDBJ whole genome shotgun (WGS) entry which is preliminary data.</text>
</comment>
<accession>A0ABT0HHZ0</accession>
<sequence>MDNMPPMIHHGRNVKRIREILGVKQDYLATSLGLSQQAVSQLEQKEVLDAPVLQKLSKALGVTEEAIRNFTEEAAVNVVANTINNHDQSAVVNYYPTFNPIDKIVELYERILVLEREKAELQQKLFNIKEQADFSEGSTSD</sequence>
<dbReference type="EMBL" id="JALPRF010000001">
    <property type="protein sequence ID" value="MCK8491775.1"/>
    <property type="molecule type" value="Genomic_DNA"/>
</dbReference>
<protein>
    <submittedName>
        <fullName evidence="3">Helix-turn-helix transcriptional regulator</fullName>
    </submittedName>
</protein>
<dbReference type="PROSITE" id="PS50943">
    <property type="entry name" value="HTH_CROC1"/>
    <property type="match status" value="1"/>
</dbReference>
<dbReference type="InterPro" id="IPR010982">
    <property type="entry name" value="Lambda_DNA-bd_dom_sf"/>
</dbReference>
<evidence type="ECO:0000313" key="3">
    <source>
        <dbReference type="EMBL" id="MCK8491775.1"/>
    </source>
</evidence>
<proteinExistence type="predicted"/>
<dbReference type="SMART" id="SM00530">
    <property type="entry name" value="HTH_XRE"/>
    <property type="match status" value="1"/>
</dbReference>
<reference evidence="3 4" key="1">
    <citation type="submission" date="2022-04" db="EMBL/GenBank/DDBJ databases">
        <title>Spirosoma sp. strain RP8 genome sequencing and assembly.</title>
        <authorList>
            <person name="Jung Y."/>
        </authorList>
    </citation>
    <scope>NUCLEOTIDE SEQUENCE [LARGE SCALE GENOMIC DNA]</scope>
    <source>
        <strain evidence="3 4">RP8</strain>
    </source>
</reference>
<dbReference type="InterPro" id="IPR001387">
    <property type="entry name" value="Cro/C1-type_HTH"/>
</dbReference>
<keyword evidence="1" id="KW-0175">Coiled coil</keyword>
<dbReference type="CDD" id="cd00093">
    <property type="entry name" value="HTH_XRE"/>
    <property type="match status" value="1"/>
</dbReference>
<keyword evidence="4" id="KW-1185">Reference proteome</keyword>
<dbReference type="Gene3D" id="1.10.260.40">
    <property type="entry name" value="lambda repressor-like DNA-binding domains"/>
    <property type="match status" value="1"/>
</dbReference>